<keyword evidence="1" id="KW-1133">Transmembrane helix</keyword>
<feature type="transmembrane region" description="Helical" evidence="1">
    <location>
        <begin position="12"/>
        <end position="29"/>
    </location>
</feature>
<feature type="transmembrane region" description="Helical" evidence="1">
    <location>
        <begin position="80"/>
        <end position="104"/>
    </location>
</feature>
<keyword evidence="1" id="KW-0812">Transmembrane</keyword>
<evidence type="ECO:0008006" key="4">
    <source>
        <dbReference type="Google" id="ProtNLM"/>
    </source>
</evidence>
<dbReference type="InterPro" id="IPR016410">
    <property type="entry name" value="Phage_imm"/>
</dbReference>
<dbReference type="HOGENOM" id="CLU_1831591_0_0_4"/>
<sequence length="140" mass="15042">MAYKQQENDGSSLIYGIFHLYLTHAAVASRGKNSQDKGLPTVRPVMPLPLLRNLLSALLLAVIALWCAGSWGGMPLLTEIAIWLGDALVMGGAYLLPTITAALVKSPRLKRVALVNVLGGWLIVPWIAAMALALKRDDLA</sequence>
<feature type="transmembrane region" description="Helical" evidence="1">
    <location>
        <begin position="50"/>
        <end position="74"/>
    </location>
</feature>
<keyword evidence="3" id="KW-1185">Reference proteome</keyword>
<dbReference type="Proteomes" id="UP000001424">
    <property type="component" value="Chromosome"/>
</dbReference>
<organism evidence="2 3">
    <name type="scientific">Chromobacterium violaceum (strain ATCC 12472 / DSM 30191 / JCM 1249 / CCUG 213 / NBRC 12614 / NCIMB 9131 / NCTC 9757 / MK)</name>
    <dbReference type="NCBI Taxonomy" id="243365"/>
    <lineage>
        <taxon>Bacteria</taxon>
        <taxon>Pseudomonadati</taxon>
        <taxon>Pseudomonadota</taxon>
        <taxon>Betaproteobacteria</taxon>
        <taxon>Neisseriales</taxon>
        <taxon>Chromobacteriaceae</taxon>
        <taxon>Chromobacterium</taxon>
    </lineage>
</organism>
<protein>
    <recommendedName>
        <fullName evidence="4">Superinfection immunity protein</fullName>
    </recommendedName>
</protein>
<reference evidence="2 3" key="1">
    <citation type="journal article" date="2003" name="Proc. Natl. Acad. Sci. U.S.A.">
        <title>The complete genome sequence of Chromobacterium violaceum reveals remarkable and exploitable bacterial adaptability.</title>
        <authorList>
            <person name="Vasconcelos A.T.R."/>
            <person name="de Almeida D.F."/>
            <person name="Almeida F.C."/>
            <person name="de Almeida L.G.P."/>
            <person name="de Almeida R."/>
            <person name="Goncalves J.A.A."/>
            <person name="Andrade E.M."/>
            <person name="Antonio R.V."/>
            <person name="Araripe J."/>
            <person name="de Araujo M.F.F."/>
            <person name="Filho S.A."/>
            <person name="Azevedo V."/>
            <person name="Batista A.J."/>
            <person name="Bataus L.A.M."/>
            <person name="Batista J.S."/>
            <person name="Belo A."/>
            <person name="vander Berg C."/>
            <person name="Blamey J."/>
            <person name="Bogo M."/>
            <person name="Bonato S."/>
            <person name="Bordignon J."/>
            <person name="Brito C.A."/>
            <person name="Brocchi M."/>
            <person name="Burity H.A."/>
            <person name="Camargo A.A."/>
            <person name="Cardoso D.D.P."/>
            <person name="Carneiro N.P."/>
            <person name="Carraro D.M."/>
            <person name="Carvalho C.M.B."/>
            <person name="Cascardo J.C.M."/>
            <person name="Cavada B.S."/>
            <person name="Chueire L.M.O."/>
            <person name="Pasa T.B.C."/>
            <person name="Duran N."/>
            <person name="Fagundes N."/>
            <person name="Falcao C.L."/>
            <person name="Fantinatti F."/>
            <person name="Farias I.P."/>
            <person name="Felipe M.S.S."/>
            <person name="Ferrari L.P."/>
            <person name="Ferro J.A."/>
            <person name="Ferro M.I.T."/>
            <person name="Franco G.R."/>
            <person name="Freitas N.S.A."/>
            <person name="Furlan L.R."/>
            <person name="Gazzinelli R.T."/>
            <person name="Gomes E.A."/>
            <person name="Goncalves P.R."/>
            <person name="Grangeiro T.B."/>
            <person name="Grattapaglia D."/>
            <person name="Grisard E.C."/>
            <person name="Guimaraes C.T."/>
            <person name="Hanna E.S."/>
            <person name="Hungria M."/>
            <person name="Jardim S.N."/>
            <person name="Laurino J."/>
            <person name="Leoi L.C.T."/>
            <person name="Fassarella L."/>
            <person name="Lima A."/>
            <person name="Loureiro M.F."/>
            <person name="Lyra M.C.P."/>
            <person name="Macedo M."/>
            <person name="Madeira H.M.F."/>
            <person name="Manfio G.P."/>
            <person name="Maranhao A.Q."/>
            <person name="Martins W.S."/>
            <person name="di Mauro S.M.Z."/>
            <person name="de Medeiros S.R.B."/>
            <person name="Meissner R.D.V."/>
            <person name="Menck C.F.M."/>
            <person name="Moreira M.A.M."/>
            <person name="Nascimento F.F."/>
            <person name="Nicolas M.F."/>
            <person name="Oliveira J.G."/>
            <person name="Oliveira S.C."/>
            <person name="Paixao R.F.C."/>
            <person name="Parente J.A."/>
            <person name="Pedrosa F.O."/>
            <person name="Pena S.J.D."/>
            <person name="Perreira J.O."/>
            <person name="Perreira M."/>
            <person name="Pinto L.S.R.C."/>
            <person name="Pinto L.S."/>
            <person name="Porto J.I.R."/>
            <person name="Potrich D.P."/>
            <person name="Neto C.E.R."/>
            <person name="Reis A.M.M."/>
            <person name="Rigo L.U."/>
            <person name="Rondinelli E."/>
            <person name="dos Santos E.B.P."/>
            <person name="Santos F.R."/>
            <person name="Schneider M.P.C."/>
            <person name="Seuanez H.N."/>
            <person name="Silva A.M.R."/>
            <person name="da Silva A.L.C."/>
            <person name="Silva D.W."/>
            <person name="Silva R."/>
            <person name="Simoes I.C."/>
            <person name="Simon D."/>
            <person name="Soares C.M.A."/>
            <person name="Soares R.B.A."/>
            <person name="Souza E.M."/>
            <person name="Souza K.R.L."/>
            <person name="Souza R.C."/>
            <person name="Steffens M.B.R."/>
            <person name="Steindel M."/>
            <person name="Teixeira S.R."/>
            <person name="Urmenyi T."/>
            <person name="Vettore A."/>
            <person name="Wassem R."/>
            <person name="Zaha A."/>
            <person name="Simpson A.J.G."/>
        </authorList>
    </citation>
    <scope>NUCLEOTIDE SEQUENCE [LARGE SCALE GENOMIC DNA]</scope>
    <source>
        <strain evidence="3">ATCC 12472 / DSM 30191 / JCM 1249 / NBRC 12614 / NCIMB 9131 / NCTC 9757</strain>
    </source>
</reference>
<gene>
    <name evidence="2" type="ordered locus">CV_0332</name>
</gene>
<feature type="transmembrane region" description="Helical" evidence="1">
    <location>
        <begin position="113"/>
        <end position="134"/>
    </location>
</feature>
<accession>Q7P181</accession>
<dbReference type="EMBL" id="AE016825">
    <property type="protein sequence ID" value="AAQ58011.1"/>
    <property type="molecule type" value="Genomic_DNA"/>
</dbReference>
<evidence type="ECO:0000313" key="3">
    <source>
        <dbReference type="Proteomes" id="UP000001424"/>
    </source>
</evidence>
<dbReference type="Pfam" id="PF14373">
    <property type="entry name" value="Imm_superinfect"/>
    <property type="match status" value="1"/>
</dbReference>
<dbReference type="AlphaFoldDB" id="Q7P181"/>
<evidence type="ECO:0000313" key="2">
    <source>
        <dbReference type="EMBL" id="AAQ58011.1"/>
    </source>
</evidence>
<name>Q7P181_CHRVO</name>
<keyword evidence="1" id="KW-0472">Membrane</keyword>
<dbReference type="STRING" id="243365.CV_0332"/>
<proteinExistence type="predicted"/>
<evidence type="ECO:0000256" key="1">
    <source>
        <dbReference type="SAM" id="Phobius"/>
    </source>
</evidence>
<dbReference type="KEGG" id="cvi:CV_0332"/>